<accession>A0A7H0GMH4</accession>
<name>A0A7H0GMH4_9BURK</name>
<evidence type="ECO:0000313" key="1">
    <source>
        <dbReference type="EMBL" id="QNP49490.1"/>
    </source>
</evidence>
<proteinExistence type="predicted"/>
<evidence type="ECO:0000313" key="2">
    <source>
        <dbReference type="Proteomes" id="UP000516028"/>
    </source>
</evidence>
<dbReference type="EMBL" id="CP060783">
    <property type="protein sequence ID" value="QNP49490.1"/>
    <property type="molecule type" value="Genomic_DNA"/>
</dbReference>
<dbReference type="KEGG" id="daer:H9K75_05655"/>
<dbReference type="AlphaFoldDB" id="A0A7H0GMH4"/>
<dbReference type="RefSeq" id="WP_187725079.1">
    <property type="nucleotide sequence ID" value="NZ_CP060783.1"/>
</dbReference>
<gene>
    <name evidence="1" type="ORF">H9K75_05655</name>
</gene>
<keyword evidence="2" id="KW-1185">Reference proteome</keyword>
<dbReference type="Proteomes" id="UP000516028">
    <property type="component" value="Chromosome"/>
</dbReference>
<organism evidence="1 2">
    <name type="scientific">Diaphorobacter aerolatus</name>
    <dbReference type="NCBI Taxonomy" id="1288495"/>
    <lineage>
        <taxon>Bacteria</taxon>
        <taxon>Pseudomonadati</taxon>
        <taxon>Pseudomonadota</taxon>
        <taxon>Betaproteobacteria</taxon>
        <taxon>Burkholderiales</taxon>
        <taxon>Comamonadaceae</taxon>
        <taxon>Diaphorobacter</taxon>
    </lineage>
</organism>
<protein>
    <submittedName>
        <fullName evidence="1">Uncharacterized protein</fullName>
    </submittedName>
</protein>
<sequence length="60" mass="6677">MPTGGTRQAKELFAFDPAGNLLDDHVSSPKTLPEQPGLSVVGDNRLRFYQDLHFEYGKKS</sequence>
<reference evidence="1 2" key="1">
    <citation type="submission" date="2020-08" db="EMBL/GenBank/DDBJ databases">
        <title>Genome sequence of Diaphorobacter aerolatus KACC 16536T.</title>
        <authorList>
            <person name="Hyun D.-W."/>
            <person name="Bae J.-W."/>
        </authorList>
    </citation>
    <scope>NUCLEOTIDE SEQUENCE [LARGE SCALE GENOMIC DNA]</scope>
    <source>
        <strain evidence="1 2">KACC 16536</strain>
    </source>
</reference>